<gene>
    <name evidence="2" type="ORF">P7K49_032007</name>
</gene>
<name>A0ABQ9TX11_SAGOE</name>
<accession>A0ABQ9TX11</accession>
<dbReference type="EMBL" id="JASSZA010000018">
    <property type="protein sequence ID" value="KAK2089341.1"/>
    <property type="molecule type" value="Genomic_DNA"/>
</dbReference>
<sequence length="223" mass="23773">MTSVVEQRRPGTGPVSLSPAPATSFAAVHTQRGLQGADKRNRAIVGLTSVLIPNAASRGQTSETEPLWVSRLCSYSTRPPGGRQAKPSHCGTHVCAHTQRGLQGADKRNRATVGLTSVLIPNVASRGQTSETEPLWDSRLCSYPTWPPGGRQAKPSHCGTHVCAHTQRGLQGADKRNRATVGLTSVLLEGERKCGDMTGKRTATAASETRESRFSSDVGWSVH</sequence>
<proteinExistence type="predicted"/>
<organism evidence="2 3">
    <name type="scientific">Saguinus oedipus</name>
    <name type="common">Cotton-top tamarin</name>
    <name type="synonym">Oedipomidas oedipus</name>
    <dbReference type="NCBI Taxonomy" id="9490"/>
    <lineage>
        <taxon>Eukaryota</taxon>
        <taxon>Metazoa</taxon>
        <taxon>Chordata</taxon>
        <taxon>Craniata</taxon>
        <taxon>Vertebrata</taxon>
        <taxon>Euteleostomi</taxon>
        <taxon>Mammalia</taxon>
        <taxon>Eutheria</taxon>
        <taxon>Euarchontoglires</taxon>
        <taxon>Primates</taxon>
        <taxon>Haplorrhini</taxon>
        <taxon>Platyrrhini</taxon>
        <taxon>Cebidae</taxon>
        <taxon>Callitrichinae</taxon>
        <taxon>Saguinus</taxon>
    </lineage>
</organism>
<evidence type="ECO:0000313" key="3">
    <source>
        <dbReference type="Proteomes" id="UP001266305"/>
    </source>
</evidence>
<protein>
    <submittedName>
        <fullName evidence="2">Uncharacterized protein</fullName>
    </submittedName>
</protein>
<feature type="region of interest" description="Disordered" evidence="1">
    <location>
        <begin position="1"/>
        <end position="21"/>
    </location>
</feature>
<reference evidence="2 3" key="1">
    <citation type="submission" date="2023-05" db="EMBL/GenBank/DDBJ databases">
        <title>B98-5 Cell Line De Novo Hybrid Assembly: An Optical Mapping Approach.</title>
        <authorList>
            <person name="Kananen K."/>
            <person name="Auerbach J.A."/>
            <person name="Kautto E."/>
            <person name="Blachly J.S."/>
        </authorList>
    </citation>
    <scope>NUCLEOTIDE SEQUENCE [LARGE SCALE GENOMIC DNA]</scope>
    <source>
        <strain evidence="2">B95-8</strain>
        <tissue evidence="2">Cell line</tissue>
    </source>
</reference>
<feature type="region of interest" description="Disordered" evidence="1">
    <location>
        <begin position="198"/>
        <end position="223"/>
    </location>
</feature>
<evidence type="ECO:0000313" key="2">
    <source>
        <dbReference type="EMBL" id="KAK2089341.1"/>
    </source>
</evidence>
<dbReference type="Proteomes" id="UP001266305">
    <property type="component" value="Unassembled WGS sequence"/>
</dbReference>
<keyword evidence="3" id="KW-1185">Reference proteome</keyword>
<comment type="caution">
    <text evidence="2">The sequence shown here is derived from an EMBL/GenBank/DDBJ whole genome shotgun (WGS) entry which is preliminary data.</text>
</comment>
<evidence type="ECO:0000256" key="1">
    <source>
        <dbReference type="SAM" id="MobiDB-lite"/>
    </source>
</evidence>